<dbReference type="Gene3D" id="2.60.120.260">
    <property type="entry name" value="Galactose-binding domain-like"/>
    <property type="match status" value="1"/>
</dbReference>
<dbReference type="Gene3D" id="2.60.40.10">
    <property type="entry name" value="Immunoglobulins"/>
    <property type="match status" value="1"/>
</dbReference>
<dbReference type="PROSITE" id="PS50022">
    <property type="entry name" value="FA58C_3"/>
    <property type="match status" value="1"/>
</dbReference>
<dbReference type="InterPro" id="IPR051941">
    <property type="entry name" value="BG_Antigen-Binding_Lectin"/>
</dbReference>
<evidence type="ECO:0000313" key="4">
    <source>
        <dbReference type="Proteomes" id="UP001344658"/>
    </source>
</evidence>
<gene>
    <name evidence="3" type="ORF">V2S66_13670</name>
</gene>
<organism evidence="3 4">
    <name type="scientific">Actinacidiphila polyblastidii</name>
    <dbReference type="NCBI Taxonomy" id="3110430"/>
    <lineage>
        <taxon>Bacteria</taxon>
        <taxon>Bacillati</taxon>
        <taxon>Actinomycetota</taxon>
        <taxon>Actinomycetes</taxon>
        <taxon>Kitasatosporales</taxon>
        <taxon>Streptomycetaceae</taxon>
        <taxon>Actinacidiphila</taxon>
    </lineage>
</organism>
<dbReference type="Pfam" id="PF22816">
    <property type="entry name" value="CatAgl_D2"/>
    <property type="match status" value="1"/>
</dbReference>
<protein>
    <submittedName>
        <fullName evidence="3">Discoidin domain-containing protein</fullName>
    </submittedName>
</protein>
<dbReference type="Proteomes" id="UP001344658">
    <property type="component" value="Unassembled WGS sequence"/>
</dbReference>
<comment type="caution">
    <text evidence="3">The sequence shown here is derived from an EMBL/GenBank/DDBJ whole genome shotgun (WGS) entry which is preliminary data.</text>
</comment>
<dbReference type="RefSeq" id="WP_330795072.1">
    <property type="nucleotide sequence ID" value="NZ_JAZEWV010000009.1"/>
</dbReference>
<dbReference type="Gene3D" id="2.160.20.10">
    <property type="entry name" value="Single-stranded right-handed beta-helix, Pectin lyase-like"/>
    <property type="match status" value="1"/>
</dbReference>
<dbReference type="Pfam" id="PF22815">
    <property type="entry name" value="CatAgl_D1"/>
    <property type="match status" value="1"/>
</dbReference>
<dbReference type="InterPro" id="IPR006626">
    <property type="entry name" value="PbH1"/>
</dbReference>
<evidence type="ECO:0000259" key="2">
    <source>
        <dbReference type="PROSITE" id="PS50022"/>
    </source>
</evidence>
<feature type="domain" description="F5/8 type C" evidence="2">
    <location>
        <begin position="690"/>
        <end position="831"/>
    </location>
</feature>
<dbReference type="InterPro" id="IPR013783">
    <property type="entry name" value="Ig-like_fold"/>
</dbReference>
<dbReference type="NCBIfam" id="NF012200">
    <property type="entry name" value="choice_anch_D"/>
    <property type="match status" value="1"/>
</dbReference>
<dbReference type="SUPFAM" id="SSF49785">
    <property type="entry name" value="Galactose-binding domain-like"/>
    <property type="match status" value="1"/>
</dbReference>
<dbReference type="PANTHER" id="PTHR45713:SF6">
    <property type="entry name" value="F5_8 TYPE C DOMAIN-CONTAINING PROTEIN"/>
    <property type="match status" value="1"/>
</dbReference>
<feature type="signal peptide" evidence="1">
    <location>
        <begin position="1"/>
        <end position="22"/>
    </location>
</feature>
<dbReference type="InterPro" id="IPR011050">
    <property type="entry name" value="Pectin_lyase_fold/virulence"/>
</dbReference>
<name>A0ABU7PB10_9ACTN</name>
<keyword evidence="1" id="KW-0732">Signal</keyword>
<dbReference type="InterPro" id="IPR033801">
    <property type="entry name" value="CBM6-CBM35-CBM36-like_1"/>
</dbReference>
<accession>A0ABU7PB10</accession>
<dbReference type="EMBL" id="JAZEWV010000009">
    <property type="protein sequence ID" value="MEE4543011.1"/>
    <property type="molecule type" value="Genomic_DNA"/>
</dbReference>
<dbReference type="InterPro" id="IPR012334">
    <property type="entry name" value="Pectin_lyas_fold"/>
</dbReference>
<proteinExistence type="predicted"/>
<dbReference type="InterPro" id="IPR055149">
    <property type="entry name" value="Agl_cat_D2"/>
</dbReference>
<evidence type="ECO:0000313" key="3">
    <source>
        <dbReference type="EMBL" id="MEE4543011.1"/>
    </source>
</evidence>
<feature type="chain" id="PRO_5046512606" evidence="1">
    <location>
        <begin position="23"/>
        <end position="831"/>
    </location>
</feature>
<dbReference type="PANTHER" id="PTHR45713">
    <property type="entry name" value="FTP DOMAIN-CONTAINING PROTEIN"/>
    <property type="match status" value="1"/>
</dbReference>
<dbReference type="CDD" id="cd14490">
    <property type="entry name" value="CBM6-CBM35-CBM36_like_1"/>
    <property type="match status" value="1"/>
</dbReference>
<dbReference type="InterPro" id="IPR000421">
    <property type="entry name" value="FA58C"/>
</dbReference>
<dbReference type="SUPFAM" id="SSF51126">
    <property type="entry name" value="Pectin lyase-like"/>
    <property type="match status" value="1"/>
</dbReference>
<dbReference type="SMART" id="SM00710">
    <property type="entry name" value="PbH1"/>
    <property type="match status" value="5"/>
</dbReference>
<dbReference type="InterPro" id="IPR008979">
    <property type="entry name" value="Galactose-bd-like_sf"/>
</dbReference>
<sequence length="831" mass="86892">MRAPMAALVAVVLAGLAQPADALSPRRPAPAVAPAHGVSGADLGGGAGARVPFLEYQAEDGRTNGTVIGPDWAYGTPAAEAVGRRAVRLEKPGQYVEFRLKKAADAVNVRYSVPDSADGRGIDATLGAYVDGRFAASLPVTSRYSWYYGQYPWSNDPADGGRRQIYDDARLMFGRTLPAGSTVRLQIGKGDTAPWYLVDTADFEQVAAPARQPRGALPVTSFGADPTGRTDASDAIQKAIDTASGTGRTVWIPPGTYKVTRHLIVDRVTVRGSGPWYSVLRGDGVGVYGRYAPDVSSDVHLADFALFGEVAERDDADQVNGIGGALAHSTVDDLWIQHTKVGVWMDGPFDGLALSHLRVLDQTADGVNFHDGVTHSSVTDSYVRGTGDDGLAMWSDQHPDTGDVFAHNTVKNPALANNIAVYGGGDNQVIGNAVSDTLVQGGGIHVGNRFGAVPLSGTTTIAGNLLQRTGTLDLFSHIGEGALWFWAADAPLDGDVEVHDNVIQDSAYEAVQFLGSSVDHVHLARDTVARAGTFAFQFNAPGSAEADSVNAFGLGAGGRYDCGSGFTLARGHGDHGWSDSRCGYPAPGPLQVSGLDQTLSFQTDAVGSTSDPQTVTLTNPTARPARIASISITGVYTLADTCGAFLAPGASCTVGIRFAPTQRGDRNGSLTVSDGTSAGRYQVHVSGRVVSSTVGNLAAGRPVTASSSHEGFPVANAVDSDTNTYWESEALTAPQSLTVDLGAPVATSRVTLKLNGGWGGRTQRLEVLSSSDGEHFTTDVPAADYVFDPTGDNNTVDIAIPTAERRYVRVQGTANNGAPGLQIAEFEVYAD</sequence>
<dbReference type="Pfam" id="PF00754">
    <property type="entry name" value="F5_F8_type_C"/>
    <property type="match status" value="1"/>
</dbReference>
<reference evidence="3 4" key="1">
    <citation type="submission" date="2023-12" db="EMBL/GenBank/DDBJ databases">
        <title>Streptomyces sp. V4-01.</title>
        <authorList>
            <person name="Somphong A."/>
            <person name="Phongsopitanun W."/>
        </authorList>
    </citation>
    <scope>NUCLEOTIDE SEQUENCE [LARGE SCALE GENOMIC DNA]</scope>
    <source>
        <strain evidence="3 4">V4-01</strain>
    </source>
</reference>
<evidence type="ECO:0000256" key="1">
    <source>
        <dbReference type="SAM" id="SignalP"/>
    </source>
</evidence>
<keyword evidence="4" id="KW-1185">Reference proteome</keyword>